<feature type="region of interest" description="Disordered" evidence="1">
    <location>
        <begin position="95"/>
        <end position="117"/>
    </location>
</feature>
<evidence type="ECO:0000313" key="3">
    <source>
        <dbReference type="Proteomes" id="UP001219525"/>
    </source>
</evidence>
<keyword evidence="3" id="KW-1185">Reference proteome</keyword>
<name>A0AAD6VCH6_9AGAR</name>
<sequence>MPDTDDNEDIGWDLERETEDGSDNEEVQMLTSAHTKSLVRLLPVPAVALAGRVLVELLYSGVDGSLRQRGHNGEVGHNRLSTRVEAAMEKMQTTGRAGRAEVGTHGRQDIDGQCSGQAGSRTCKQVRRVVGISGSQALAGQAGWKGQQAGTAGRQASEGGRAVAAGGTGASSTVLWLRLGPCGALRARGVVG</sequence>
<evidence type="ECO:0000313" key="2">
    <source>
        <dbReference type="EMBL" id="KAJ7207277.1"/>
    </source>
</evidence>
<protein>
    <submittedName>
        <fullName evidence="2">Uncharacterized protein</fullName>
    </submittedName>
</protein>
<reference evidence="2" key="1">
    <citation type="submission" date="2023-03" db="EMBL/GenBank/DDBJ databases">
        <title>Massive genome expansion in bonnet fungi (Mycena s.s.) driven by repeated elements and novel gene families across ecological guilds.</title>
        <authorList>
            <consortium name="Lawrence Berkeley National Laboratory"/>
            <person name="Harder C.B."/>
            <person name="Miyauchi S."/>
            <person name="Viragh M."/>
            <person name="Kuo A."/>
            <person name="Thoen E."/>
            <person name="Andreopoulos B."/>
            <person name="Lu D."/>
            <person name="Skrede I."/>
            <person name="Drula E."/>
            <person name="Henrissat B."/>
            <person name="Morin E."/>
            <person name="Kohler A."/>
            <person name="Barry K."/>
            <person name="LaButti K."/>
            <person name="Morin E."/>
            <person name="Salamov A."/>
            <person name="Lipzen A."/>
            <person name="Mereny Z."/>
            <person name="Hegedus B."/>
            <person name="Baldrian P."/>
            <person name="Stursova M."/>
            <person name="Weitz H."/>
            <person name="Taylor A."/>
            <person name="Grigoriev I.V."/>
            <person name="Nagy L.G."/>
            <person name="Martin F."/>
            <person name="Kauserud H."/>
        </authorList>
    </citation>
    <scope>NUCLEOTIDE SEQUENCE</scope>
    <source>
        <strain evidence="2">9144</strain>
    </source>
</reference>
<organism evidence="2 3">
    <name type="scientific">Mycena pura</name>
    <dbReference type="NCBI Taxonomy" id="153505"/>
    <lineage>
        <taxon>Eukaryota</taxon>
        <taxon>Fungi</taxon>
        <taxon>Dikarya</taxon>
        <taxon>Basidiomycota</taxon>
        <taxon>Agaricomycotina</taxon>
        <taxon>Agaricomycetes</taxon>
        <taxon>Agaricomycetidae</taxon>
        <taxon>Agaricales</taxon>
        <taxon>Marasmiineae</taxon>
        <taxon>Mycenaceae</taxon>
        <taxon>Mycena</taxon>
    </lineage>
</organism>
<dbReference type="AlphaFoldDB" id="A0AAD6VCH6"/>
<dbReference type="EMBL" id="JARJCW010000037">
    <property type="protein sequence ID" value="KAJ7207277.1"/>
    <property type="molecule type" value="Genomic_DNA"/>
</dbReference>
<proteinExistence type="predicted"/>
<dbReference type="Proteomes" id="UP001219525">
    <property type="component" value="Unassembled WGS sequence"/>
</dbReference>
<feature type="compositionally biased region" description="Basic and acidic residues" evidence="1">
    <location>
        <begin position="98"/>
        <end position="110"/>
    </location>
</feature>
<feature type="region of interest" description="Disordered" evidence="1">
    <location>
        <begin position="1"/>
        <end position="24"/>
    </location>
</feature>
<gene>
    <name evidence="2" type="ORF">GGX14DRAFT_396683</name>
</gene>
<accession>A0AAD6VCH6</accession>
<evidence type="ECO:0000256" key="1">
    <source>
        <dbReference type="SAM" id="MobiDB-lite"/>
    </source>
</evidence>
<comment type="caution">
    <text evidence="2">The sequence shown here is derived from an EMBL/GenBank/DDBJ whole genome shotgun (WGS) entry which is preliminary data.</text>
</comment>